<feature type="region of interest" description="Disordered" evidence="2">
    <location>
        <begin position="979"/>
        <end position="1014"/>
    </location>
</feature>
<accession>A0A1Y2H3F4</accession>
<dbReference type="InterPro" id="IPR007219">
    <property type="entry name" value="XnlR_reg_dom"/>
</dbReference>
<evidence type="ECO:0000256" key="1">
    <source>
        <dbReference type="ARBA" id="ARBA00023242"/>
    </source>
</evidence>
<dbReference type="Pfam" id="PF04082">
    <property type="entry name" value="Fungal_trans"/>
    <property type="match status" value="1"/>
</dbReference>
<dbReference type="InterPro" id="IPR051571">
    <property type="entry name" value="N-CoR_corepressor"/>
</dbReference>
<keyword evidence="5" id="KW-1185">Reference proteome</keyword>
<name>A0A1Y2H3F4_9FUNG</name>
<dbReference type="GO" id="GO:0003677">
    <property type="term" value="F:DNA binding"/>
    <property type="evidence" value="ECO:0007669"/>
    <property type="project" value="InterPro"/>
</dbReference>
<feature type="region of interest" description="Disordered" evidence="2">
    <location>
        <begin position="1183"/>
        <end position="1241"/>
    </location>
</feature>
<dbReference type="InParanoid" id="A0A1Y2H3F4"/>
<dbReference type="CDD" id="cd12148">
    <property type="entry name" value="fungal_TF_MHR"/>
    <property type="match status" value="1"/>
</dbReference>
<dbReference type="Proteomes" id="UP000193648">
    <property type="component" value="Unassembled WGS sequence"/>
</dbReference>
<feature type="region of interest" description="Disordered" evidence="2">
    <location>
        <begin position="927"/>
        <end position="961"/>
    </location>
</feature>
<protein>
    <recommendedName>
        <fullName evidence="3">Xylanolytic transcriptional activator regulatory domain-containing protein</fullName>
    </recommendedName>
</protein>
<dbReference type="GO" id="GO:0008270">
    <property type="term" value="F:zinc ion binding"/>
    <property type="evidence" value="ECO:0007669"/>
    <property type="project" value="InterPro"/>
</dbReference>
<feature type="compositionally biased region" description="Polar residues" evidence="2">
    <location>
        <begin position="765"/>
        <end position="787"/>
    </location>
</feature>
<proteinExistence type="predicted"/>
<feature type="compositionally biased region" description="Low complexity" evidence="2">
    <location>
        <begin position="1199"/>
        <end position="1231"/>
    </location>
</feature>
<feature type="region of interest" description="Disordered" evidence="2">
    <location>
        <begin position="1075"/>
        <end position="1110"/>
    </location>
</feature>
<dbReference type="GeneID" id="33568087"/>
<dbReference type="EMBL" id="MCFF01000001">
    <property type="protein sequence ID" value="ORZ29090.1"/>
    <property type="molecule type" value="Genomic_DNA"/>
</dbReference>
<sequence length="1241" mass="135594">MTNVHASASVNAAASDDMPQVLSMVDMDTLNTKNGITTDDKQSLAALVLKDTISCESNSNNSNNTVVVSASTNGSTISFANYQSQAQSFESLQSFPSHPQQQQQQLLNPSSSFQSHTPQTQNPASSPPSSSSISSIPTLSSTTSTTHTNQSSTTATSTSTFHSTTASTSASTSPPVVLDTYKRREGKTNHTRKSAILRVPFPARAPPPPKSVAQLEEAMIDLKLYDSCLFWGGAGAVNLKPEGNSWDDDMVIQSKDPAWVRNSVQPPIPTNQELLILPPIAKIERSIEVFFQNAHLFPPFITPLIVERATQTRSNQVSRILLNTITGIAIRINPDIENTPAPSLLSNNALAPQRSAVTATSAASSSSPVPTATNKIQYMRYFKRAYGLMAHLEDNRSTYSTAYLQATLLLCYVYPKPQLRVELLKLMTEAAFLGLHVDATRWMPKPIVIQNRCWLFWACYMFDSVHHVIRGHLTQMDDHYLEAPFPQLTELDHDEGLWTRWFMVKEINLWRIGRKIHSFFQTGLQRMDQLIETGGLNDSAFNYDVSANPTTTNSLNLTSIREVLLSGEHSEAELVLALKYWLDDLPPRLMAQLDPASMDLIDPRVNGRAVGLQVVYSMLKVLLLYPSMLAIGTELLSLTAVASVSDNGDNNSNNINRSNNISLSNNDSSMDSQDEPSAGQSSYLELEQQQQRRQHQHFSRRQAFLDKIMQCVQEADHIVTLAIIVLERYPERARMSCLGVALDWCLRIYHKIILEKPNARPGGDNSPNRSWSNDNNGINRQPQSSKMEANVFSNRLKDRCRTQLNKVAKLLDQFEGLDHKHYFSWLTIELESLEEHQKAMRRRIIEKCLEPMTAATTATTSAVPPTSSSTNLARISLLNQQGLYHATADFLEQQQQQQQSASRPRSHDLQAIIRKRQQMGVYANSGIRPNGGNYTQMMPGGTLSTSSTSPGHETSGRAGGGAVAVAVTEGAAMSTTTMSGSIMSSSAGAPSPSTDSSDTASPSAGSASGIAMSNSNTSGAIFTGDSEIKSSIPYSSAATVMNSNVISMAGIGPGAGYPSMELAARDTDMTSLNQYQHPQQQRQQQHNHQYQQSQQGHQHHLNGAGNLSTTMPQGSSVYHFGYQAQAPTSGIATSAIQTHAFPATMAIGSSSGIGRSIYSLMSPTSGPAGGFYGIPTSSMLNYPPPPMIASSMTATSQEQNSSQSLPSIQQQQQQQAHRQHQQHSSQHSQHSVLPSLDSIFD</sequence>
<dbReference type="PANTHER" id="PTHR13992">
    <property type="entry name" value="NUCLEAR RECEPTOR CO-REPRESSOR RELATED NCOR"/>
    <property type="match status" value="1"/>
</dbReference>
<reference evidence="4 5" key="1">
    <citation type="submission" date="2016-07" db="EMBL/GenBank/DDBJ databases">
        <title>Pervasive Adenine N6-methylation of Active Genes in Fungi.</title>
        <authorList>
            <consortium name="DOE Joint Genome Institute"/>
            <person name="Mondo S.J."/>
            <person name="Dannebaum R.O."/>
            <person name="Kuo R.C."/>
            <person name="Labutti K."/>
            <person name="Haridas S."/>
            <person name="Kuo A."/>
            <person name="Salamov A."/>
            <person name="Ahrendt S.R."/>
            <person name="Lipzen A."/>
            <person name="Sullivan W."/>
            <person name="Andreopoulos W.B."/>
            <person name="Clum A."/>
            <person name="Lindquist E."/>
            <person name="Daum C."/>
            <person name="Ramamoorthy G.K."/>
            <person name="Gryganskyi A."/>
            <person name="Culley D."/>
            <person name="Magnuson J.K."/>
            <person name="James T.Y."/>
            <person name="O'Malley M.A."/>
            <person name="Stajich J.E."/>
            <person name="Spatafora J.W."/>
            <person name="Visel A."/>
            <person name="Grigoriev I.V."/>
        </authorList>
    </citation>
    <scope>NUCLEOTIDE SEQUENCE [LARGE SCALE GENOMIC DNA]</scope>
    <source>
        <strain evidence="4 5">NRRL 3116</strain>
    </source>
</reference>
<dbReference type="PANTHER" id="PTHR13992:SF39">
    <property type="entry name" value="SMRTER, ISOFORM G"/>
    <property type="match status" value="1"/>
</dbReference>
<organism evidence="4 5">
    <name type="scientific">Lobosporangium transversale</name>
    <dbReference type="NCBI Taxonomy" id="64571"/>
    <lineage>
        <taxon>Eukaryota</taxon>
        <taxon>Fungi</taxon>
        <taxon>Fungi incertae sedis</taxon>
        <taxon>Mucoromycota</taxon>
        <taxon>Mortierellomycotina</taxon>
        <taxon>Mortierellomycetes</taxon>
        <taxon>Mortierellales</taxon>
        <taxon>Mortierellaceae</taxon>
        <taxon>Lobosporangium</taxon>
    </lineage>
</organism>
<feature type="region of interest" description="Disordered" evidence="2">
    <location>
        <begin position="90"/>
        <end position="192"/>
    </location>
</feature>
<dbReference type="GO" id="GO:0000785">
    <property type="term" value="C:chromatin"/>
    <property type="evidence" value="ECO:0007669"/>
    <property type="project" value="TreeGrafter"/>
</dbReference>
<feature type="region of interest" description="Disordered" evidence="2">
    <location>
        <begin position="647"/>
        <end position="698"/>
    </location>
</feature>
<evidence type="ECO:0000313" key="4">
    <source>
        <dbReference type="EMBL" id="ORZ29090.1"/>
    </source>
</evidence>
<gene>
    <name evidence="4" type="ORF">BCR41DRAFT_366743</name>
</gene>
<dbReference type="OrthoDB" id="5296287at2759"/>
<keyword evidence="1" id="KW-0539">Nucleus</keyword>
<dbReference type="GO" id="GO:0006357">
    <property type="term" value="P:regulation of transcription by RNA polymerase II"/>
    <property type="evidence" value="ECO:0007669"/>
    <property type="project" value="TreeGrafter"/>
</dbReference>
<feature type="compositionally biased region" description="Low complexity" evidence="2">
    <location>
        <begin position="91"/>
        <end position="175"/>
    </location>
</feature>
<evidence type="ECO:0000313" key="5">
    <source>
        <dbReference type="Proteomes" id="UP000193648"/>
    </source>
</evidence>
<dbReference type="AlphaFoldDB" id="A0A1Y2H3F4"/>
<feature type="compositionally biased region" description="Low complexity" evidence="2">
    <location>
        <begin position="1075"/>
        <end position="1096"/>
    </location>
</feature>
<comment type="caution">
    <text evidence="4">The sequence shown here is derived from an EMBL/GenBank/DDBJ whole genome shotgun (WGS) entry which is preliminary data.</text>
</comment>
<dbReference type="RefSeq" id="XP_021886763.1">
    <property type="nucleotide sequence ID" value="XM_022026244.1"/>
</dbReference>
<feature type="region of interest" description="Disordered" evidence="2">
    <location>
        <begin position="757"/>
        <end position="787"/>
    </location>
</feature>
<feature type="domain" description="Xylanolytic transcriptional activator regulatory" evidence="3">
    <location>
        <begin position="288"/>
        <end position="490"/>
    </location>
</feature>
<evidence type="ECO:0000259" key="3">
    <source>
        <dbReference type="Pfam" id="PF04082"/>
    </source>
</evidence>
<feature type="compositionally biased region" description="Low complexity" evidence="2">
    <location>
        <begin position="647"/>
        <end position="671"/>
    </location>
</feature>
<feature type="compositionally biased region" description="Low complexity" evidence="2">
    <location>
        <begin position="979"/>
        <end position="1013"/>
    </location>
</feature>
<dbReference type="GO" id="GO:0006351">
    <property type="term" value="P:DNA-templated transcription"/>
    <property type="evidence" value="ECO:0007669"/>
    <property type="project" value="InterPro"/>
</dbReference>
<feature type="compositionally biased region" description="Low complexity" evidence="2">
    <location>
        <begin position="939"/>
        <end position="951"/>
    </location>
</feature>
<dbReference type="STRING" id="64571.A0A1Y2H3F4"/>
<evidence type="ECO:0000256" key="2">
    <source>
        <dbReference type="SAM" id="MobiDB-lite"/>
    </source>
</evidence>